<accession>A0A099TXX5</accession>
<evidence type="ECO:0000313" key="2">
    <source>
        <dbReference type="EMBL" id="STQ86162.1"/>
    </source>
</evidence>
<evidence type="ECO:0000256" key="1">
    <source>
        <dbReference type="SAM" id="Phobius"/>
    </source>
</evidence>
<dbReference type="EMBL" id="UGJE01000002">
    <property type="protein sequence ID" value="STQ86162.1"/>
    <property type="molecule type" value="Genomic_DNA"/>
</dbReference>
<gene>
    <name evidence="3" type="ORF">LS73_008975</name>
    <name evidence="2" type="ORF">NCTC12714_00964</name>
</gene>
<keyword evidence="5" id="KW-1185">Reference proteome</keyword>
<sequence>MSCLKLSKTSFVSLYALVLSLGVSLTGLHSLRLLSFKKEITAALYFQKQSHLYAQAIKDVAVHCLRTSGFNSCVSDSIVQYGFNMEYYLTRLVNSQQSQGDILLDVAISCPSPLSTHVLRFTKRYILKGFP</sequence>
<dbReference type="AlphaFoldDB" id="A0A099TXX5"/>
<proteinExistence type="predicted"/>
<dbReference type="Proteomes" id="UP000255139">
    <property type="component" value="Unassembled WGS sequence"/>
</dbReference>
<organism evidence="2 5">
    <name type="scientific">Helicobacter muridarum</name>
    <dbReference type="NCBI Taxonomy" id="216"/>
    <lineage>
        <taxon>Bacteria</taxon>
        <taxon>Pseudomonadati</taxon>
        <taxon>Campylobacterota</taxon>
        <taxon>Epsilonproteobacteria</taxon>
        <taxon>Campylobacterales</taxon>
        <taxon>Helicobacteraceae</taxon>
        <taxon>Helicobacter</taxon>
    </lineage>
</organism>
<protein>
    <submittedName>
        <fullName evidence="2">Uncharacterized protein</fullName>
    </submittedName>
</protein>
<keyword evidence="1" id="KW-0472">Membrane</keyword>
<dbReference type="RefSeq" id="WP_034559521.1">
    <property type="nucleotide sequence ID" value="NZ_FZML01000013.1"/>
</dbReference>
<evidence type="ECO:0000313" key="5">
    <source>
        <dbReference type="Proteomes" id="UP000255139"/>
    </source>
</evidence>
<evidence type="ECO:0000313" key="4">
    <source>
        <dbReference type="Proteomes" id="UP000029922"/>
    </source>
</evidence>
<dbReference type="STRING" id="216.LS73_09820"/>
<reference evidence="2 5" key="2">
    <citation type="submission" date="2018-06" db="EMBL/GenBank/DDBJ databases">
        <authorList>
            <consortium name="Pathogen Informatics"/>
            <person name="Doyle S."/>
        </authorList>
    </citation>
    <scope>NUCLEOTIDE SEQUENCE [LARGE SCALE GENOMIC DNA]</scope>
    <source>
        <strain evidence="2 5">NCTC12714</strain>
    </source>
</reference>
<feature type="transmembrane region" description="Helical" evidence="1">
    <location>
        <begin position="12"/>
        <end position="31"/>
    </location>
</feature>
<dbReference type="Proteomes" id="UP000029922">
    <property type="component" value="Unassembled WGS sequence"/>
</dbReference>
<dbReference type="EMBL" id="JRPD02000031">
    <property type="protein sequence ID" value="TLD98412.1"/>
    <property type="molecule type" value="Genomic_DNA"/>
</dbReference>
<keyword evidence="1" id="KW-1133">Transmembrane helix</keyword>
<dbReference type="OrthoDB" id="5329596at2"/>
<reference evidence="3 4" key="1">
    <citation type="journal article" date="2014" name="Genome Announc.">
        <title>Draft genome sequences of eight enterohepatic helicobacter species isolated from both laboratory and wild rodents.</title>
        <authorList>
            <person name="Sheh A."/>
            <person name="Shen Z."/>
            <person name="Fox J.G."/>
        </authorList>
    </citation>
    <scope>NUCLEOTIDE SEQUENCE [LARGE SCALE GENOMIC DNA]</scope>
    <source>
        <strain evidence="3 4">ST1</strain>
    </source>
</reference>
<name>A0A099TXX5_9HELI</name>
<keyword evidence="1" id="KW-0812">Transmembrane</keyword>
<evidence type="ECO:0000313" key="3">
    <source>
        <dbReference type="EMBL" id="TLD98412.1"/>
    </source>
</evidence>